<dbReference type="Proteomes" id="UP001175226">
    <property type="component" value="Unassembled WGS sequence"/>
</dbReference>
<name>A0AA39KD87_9AGAR</name>
<organism evidence="1 2">
    <name type="scientific">Armillaria borealis</name>
    <dbReference type="NCBI Taxonomy" id="47425"/>
    <lineage>
        <taxon>Eukaryota</taxon>
        <taxon>Fungi</taxon>
        <taxon>Dikarya</taxon>
        <taxon>Basidiomycota</taxon>
        <taxon>Agaricomycotina</taxon>
        <taxon>Agaricomycetes</taxon>
        <taxon>Agaricomycetidae</taxon>
        <taxon>Agaricales</taxon>
        <taxon>Marasmiineae</taxon>
        <taxon>Physalacriaceae</taxon>
        <taxon>Armillaria</taxon>
    </lineage>
</organism>
<protein>
    <submittedName>
        <fullName evidence="1">Uncharacterized protein</fullName>
    </submittedName>
</protein>
<sequence length="261" mass="29584">MLQNRVCYSVRIEKRFTRAVQPAKGHITGVLLSAPEDIIDTQLVYMTPLLDTLPHVLSNNEFITLFTAQCMMSLGSKRLINAWLMRSGPVFSILYEDGDTADGKSKQHFLAKCVRQNWTSDWPKLGYGLEKDTVYLDKETVRNSDFRKAKTGCYSADPEFSAYFYENGMNVESQGTSLQERNQRTRISVYLRTDITMTFCSMSPDTFGVLPIFFDKPRAGAKHLASPRPSVCSEWLDAMFKSGLVSKGRTAARKPHRHRSA</sequence>
<reference evidence="1" key="1">
    <citation type="submission" date="2023-06" db="EMBL/GenBank/DDBJ databases">
        <authorList>
            <consortium name="Lawrence Berkeley National Laboratory"/>
            <person name="Ahrendt S."/>
            <person name="Sahu N."/>
            <person name="Indic B."/>
            <person name="Wong-Bajracharya J."/>
            <person name="Merenyi Z."/>
            <person name="Ke H.-M."/>
            <person name="Monk M."/>
            <person name="Kocsube S."/>
            <person name="Drula E."/>
            <person name="Lipzen A."/>
            <person name="Balint B."/>
            <person name="Henrissat B."/>
            <person name="Andreopoulos B."/>
            <person name="Martin F.M."/>
            <person name="Harder C.B."/>
            <person name="Rigling D."/>
            <person name="Ford K.L."/>
            <person name="Foster G.D."/>
            <person name="Pangilinan J."/>
            <person name="Papanicolaou A."/>
            <person name="Barry K."/>
            <person name="LaButti K."/>
            <person name="Viragh M."/>
            <person name="Koriabine M."/>
            <person name="Yan M."/>
            <person name="Riley R."/>
            <person name="Champramary S."/>
            <person name="Plett K.L."/>
            <person name="Tsai I.J."/>
            <person name="Slot J."/>
            <person name="Sipos G."/>
            <person name="Plett J."/>
            <person name="Nagy L.G."/>
            <person name="Grigoriev I.V."/>
        </authorList>
    </citation>
    <scope>NUCLEOTIDE SEQUENCE</scope>
    <source>
        <strain evidence="1">FPL87.14</strain>
    </source>
</reference>
<comment type="caution">
    <text evidence="1">The sequence shown here is derived from an EMBL/GenBank/DDBJ whole genome shotgun (WGS) entry which is preliminary data.</text>
</comment>
<evidence type="ECO:0000313" key="1">
    <source>
        <dbReference type="EMBL" id="KAK0456613.1"/>
    </source>
</evidence>
<evidence type="ECO:0000313" key="2">
    <source>
        <dbReference type="Proteomes" id="UP001175226"/>
    </source>
</evidence>
<gene>
    <name evidence="1" type="ORF">EV421DRAFT_78160</name>
</gene>
<proteinExistence type="predicted"/>
<keyword evidence="2" id="KW-1185">Reference proteome</keyword>
<dbReference type="EMBL" id="JAUEPT010000001">
    <property type="protein sequence ID" value="KAK0456613.1"/>
    <property type="molecule type" value="Genomic_DNA"/>
</dbReference>
<dbReference type="AlphaFoldDB" id="A0AA39KD87"/>
<accession>A0AA39KD87</accession>